<organism evidence="2 3">
    <name type="scientific">Chryseobacterium joostei</name>
    <dbReference type="NCBI Taxonomy" id="112234"/>
    <lineage>
        <taxon>Bacteria</taxon>
        <taxon>Pseudomonadati</taxon>
        <taxon>Bacteroidota</taxon>
        <taxon>Flavobacteriia</taxon>
        <taxon>Flavobacteriales</taxon>
        <taxon>Weeksellaceae</taxon>
        <taxon>Chryseobacterium group</taxon>
        <taxon>Chryseobacterium</taxon>
    </lineage>
</organism>
<dbReference type="STRING" id="112234.SAMN05421768_101493"/>
<accession>A0A1N7HWC5</accession>
<dbReference type="Proteomes" id="UP000186106">
    <property type="component" value="Unassembled WGS sequence"/>
</dbReference>
<evidence type="ECO:0000313" key="4">
    <source>
        <dbReference type="Proteomes" id="UP000279541"/>
    </source>
</evidence>
<keyword evidence="4" id="KW-1185">Reference proteome</keyword>
<evidence type="ECO:0000313" key="2">
    <source>
        <dbReference type="EMBL" id="SIS29126.1"/>
    </source>
</evidence>
<sequence length="160" mass="18693">MQNIRYQVQYINPGLLVWVVEDIDQLPDILMEDEKVIHIIDGLYNEKATLLLSTETRLIFKGLGTDDIEVIPHERIIELQYLEPILKINTEENIFQFENKDSKLALGFCKAVNITLGYQYVEEDQVPVLELLEQLGKLRENGIFTDEEFAEQKKRLLEKL</sequence>
<reference evidence="1 4" key="2">
    <citation type="submission" date="2018-11" db="EMBL/GenBank/DDBJ databases">
        <title>Proposal to divide the Flavobacteriaceae and reorganize its genera based on Amino Acid Identity values calculated from whole genome sequences.</title>
        <authorList>
            <person name="Nicholson A.C."/>
            <person name="Gulvik C.A."/>
            <person name="Whitney A.M."/>
            <person name="Humrighouse B.W."/>
            <person name="Bell M."/>
            <person name="Holmes B."/>
            <person name="Steigerwalt A.G."/>
            <person name="Villarma A."/>
            <person name="Sheth M."/>
            <person name="Batra D."/>
            <person name="Pryor J."/>
            <person name="Bernardet J.-F."/>
            <person name="Hugo C."/>
            <person name="Kampfer P."/>
            <person name="Newman J."/>
            <person name="McQuiston J.R."/>
        </authorList>
    </citation>
    <scope>NUCLEOTIDE SEQUENCE [LARGE SCALE GENOMIC DNA]</scope>
    <source>
        <strain evidence="1 4">DSM 16927</strain>
    </source>
</reference>
<dbReference type="EMBL" id="FTNZ01000001">
    <property type="protein sequence ID" value="SIS29126.1"/>
    <property type="molecule type" value="Genomic_DNA"/>
</dbReference>
<dbReference type="EMBL" id="CP033926">
    <property type="protein sequence ID" value="AZA98882.1"/>
    <property type="molecule type" value="Genomic_DNA"/>
</dbReference>
<gene>
    <name evidence="1" type="ORF">EG359_04340</name>
    <name evidence="2" type="ORF">SAMN05421768_101493</name>
</gene>
<evidence type="ECO:0000313" key="1">
    <source>
        <dbReference type="EMBL" id="AZA98882.1"/>
    </source>
</evidence>
<dbReference type="KEGG" id="cjt:EG359_04340"/>
<reference evidence="2 3" key="1">
    <citation type="submission" date="2017-01" db="EMBL/GenBank/DDBJ databases">
        <authorList>
            <person name="Mah S.A."/>
            <person name="Swanson W.J."/>
            <person name="Moy G.W."/>
            <person name="Vacquier V.D."/>
        </authorList>
    </citation>
    <scope>NUCLEOTIDE SEQUENCE [LARGE SCALE GENOMIC DNA]</scope>
    <source>
        <strain evidence="2 3">DSM 16927</strain>
    </source>
</reference>
<dbReference type="RefSeq" id="WP_076351614.1">
    <property type="nucleotide sequence ID" value="NZ_CP033926.1"/>
</dbReference>
<dbReference type="AlphaFoldDB" id="A0A1N7HWC5"/>
<dbReference type="OrthoDB" id="1270517at2"/>
<name>A0A1N7HWC5_9FLAO</name>
<dbReference type="Proteomes" id="UP000279541">
    <property type="component" value="Chromosome"/>
</dbReference>
<protein>
    <submittedName>
        <fullName evidence="1">SHOCT domain-containing protein</fullName>
    </submittedName>
    <submittedName>
        <fullName evidence="2">Short C-terminal domain-containing protein</fullName>
    </submittedName>
</protein>
<evidence type="ECO:0000313" key="3">
    <source>
        <dbReference type="Proteomes" id="UP000186106"/>
    </source>
</evidence>
<proteinExistence type="predicted"/>